<dbReference type="AlphaFoldDB" id="A0A1D6H9E5"/>
<reference evidence="2" key="3">
    <citation type="submission" date="2019-07" db="EMBL/GenBank/DDBJ databases">
        <authorList>
            <person name="Seetharam A."/>
            <person name="Woodhouse M."/>
            <person name="Cannon E."/>
        </authorList>
    </citation>
    <scope>NUCLEOTIDE SEQUENCE [LARGE SCALE GENOMIC DNA]</scope>
    <source>
        <strain evidence="2">cv. B73</strain>
    </source>
</reference>
<reference evidence="2" key="4">
    <citation type="submission" date="2021-05" db="UniProtKB">
        <authorList>
            <consortium name="EnsemblPlants"/>
        </authorList>
    </citation>
    <scope>IDENTIFICATION</scope>
    <source>
        <strain evidence="2">cv. B73</strain>
    </source>
</reference>
<evidence type="ECO:0000313" key="2">
    <source>
        <dbReference type="EnsemblPlants" id="Zm00001eb242250_P001"/>
    </source>
</evidence>
<dbReference type="ExpressionAtlas" id="A0A1D6H9E5">
    <property type="expression patterns" value="baseline and differential"/>
</dbReference>
<dbReference type="Proteomes" id="UP000007305">
    <property type="component" value="Chromosome 5"/>
</dbReference>
<accession>A0A1D6H9E5</accession>
<dbReference type="EnsemblPlants" id="Zm00001eb242250_T001">
    <property type="protein sequence ID" value="Zm00001eb242250_P001"/>
    <property type="gene ID" value="Zm00001eb242250"/>
</dbReference>
<dbReference type="EMBL" id="CM000781">
    <property type="protein sequence ID" value="AQK71334.1"/>
    <property type="molecule type" value="Genomic_DNA"/>
</dbReference>
<dbReference type="PANTHER" id="PTHR33265:SF23">
    <property type="entry name" value="OS02G0523100 PROTEIN"/>
    <property type="match status" value="1"/>
</dbReference>
<reference evidence="1" key="2">
    <citation type="submission" date="2015-12" db="EMBL/GenBank/DDBJ databases">
        <title>Update maize B73 reference genome by single molecule sequencing technologies.</title>
        <authorList>
            <consortium name="Maize Genome Sequencing Project"/>
            <person name="Ware D."/>
        </authorList>
    </citation>
    <scope>NUCLEOTIDE SEQUENCE</scope>
    <source>
        <tissue evidence="1">Seedling</tissue>
    </source>
</reference>
<organism evidence="2 3">
    <name type="scientific">Zea mays</name>
    <name type="common">Maize</name>
    <dbReference type="NCBI Taxonomy" id="4577"/>
    <lineage>
        <taxon>Eukaryota</taxon>
        <taxon>Viridiplantae</taxon>
        <taxon>Streptophyta</taxon>
        <taxon>Embryophyta</taxon>
        <taxon>Tracheophyta</taxon>
        <taxon>Spermatophyta</taxon>
        <taxon>Magnoliopsida</taxon>
        <taxon>Liliopsida</taxon>
        <taxon>Poales</taxon>
        <taxon>Poaceae</taxon>
        <taxon>PACMAD clade</taxon>
        <taxon>Panicoideae</taxon>
        <taxon>Andropogonodae</taxon>
        <taxon>Andropogoneae</taxon>
        <taxon>Tripsacinae</taxon>
        <taxon>Zea</taxon>
    </lineage>
</organism>
<dbReference type="InterPro" id="IPR008480">
    <property type="entry name" value="DUF761_pln"/>
</dbReference>
<sequence length="133" mass="14984">MGKLSSAMWDLRLAGSVIVEKCRELWKATHRPADDDYFRGSYEFSCTATPVNVLAVNGRRRRQRRLPPCVGAKQATGTIVTRRDGGWSPGRSPHQAMAVLDIDGLAEEFIQRFRQQLRMQVVEVEQDGRPSLA</sequence>
<evidence type="ECO:0000313" key="1">
    <source>
        <dbReference type="EMBL" id="AQK71334.1"/>
    </source>
</evidence>
<dbReference type="PANTHER" id="PTHR33265">
    <property type="entry name" value="AVR9/CF-9 RAPIDLY ELICITED PROTEIN-RELATED"/>
    <property type="match status" value="1"/>
</dbReference>
<name>A0A1D6H9E5_MAIZE</name>
<proteinExistence type="predicted"/>
<dbReference type="FunCoup" id="A0A1D6H9E5">
    <property type="interactions" value="557"/>
</dbReference>
<keyword evidence="3" id="KW-1185">Reference proteome</keyword>
<evidence type="ECO:0000313" key="3">
    <source>
        <dbReference type="Proteomes" id="UP000007305"/>
    </source>
</evidence>
<protein>
    <submittedName>
        <fullName evidence="1 2">Uncharacterized protein</fullName>
    </submittedName>
</protein>
<reference evidence="3" key="1">
    <citation type="journal article" date="2009" name="Science">
        <title>The B73 maize genome: complexity, diversity, and dynamics.</title>
        <authorList>
            <person name="Schnable P.S."/>
            <person name="Ware D."/>
            <person name="Fulton R.S."/>
            <person name="Stein J.C."/>
            <person name="Wei F."/>
            <person name="Pasternak S."/>
            <person name="Liang C."/>
            <person name="Zhang J."/>
            <person name="Fulton L."/>
            <person name="Graves T.A."/>
            <person name="Minx P."/>
            <person name="Reily A.D."/>
            <person name="Courtney L."/>
            <person name="Kruchowski S.S."/>
            <person name="Tomlinson C."/>
            <person name="Strong C."/>
            <person name="Delehaunty K."/>
            <person name="Fronick C."/>
            <person name="Courtney B."/>
            <person name="Rock S.M."/>
            <person name="Belter E."/>
            <person name="Du F."/>
            <person name="Kim K."/>
            <person name="Abbott R.M."/>
            <person name="Cotton M."/>
            <person name="Levy A."/>
            <person name="Marchetto P."/>
            <person name="Ochoa K."/>
            <person name="Jackson S.M."/>
            <person name="Gillam B."/>
            <person name="Chen W."/>
            <person name="Yan L."/>
            <person name="Higginbotham J."/>
            <person name="Cardenas M."/>
            <person name="Waligorski J."/>
            <person name="Applebaum E."/>
            <person name="Phelps L."/>
            <person name="Falcone J."/>
            <person name="Kanchi K."/>
            <person name="Thane T."/>
            <person name="Scimone A."/>
            <person name="Thane N."/>
            <person name="Henke J."/>
            <person name="Wang T."/>
            <person name="Ruppert J."/>
            <person name="Shah N."/>
            <person name="Rotter K."/>
            <person name="Hodges J."/>
            <person name="Ingenthron E."/>
            <person name="Cordes M."/>
            <person name="Kohlberg S."/>
            <person name="Sgro J."/>
            <person name="Delgado B."/>
            <person name="Mead K."/>
            <person name="Chinwalla A."/>
            <person name="Leonard S."/>
            <person name="Crouse K."/>
            <person name="Collura K."/>
            <person name="Kudrna D."/>
            <person name="Currie J."/>
            <person name="He R."/>
            <person name="Angelova A."/>
            <person name="Rajasekar S."/>
            <person name="Mueller T."/>
            <person name="Lomeli R."/>
            <person name="Scara G."/>
            <person name="Ko A."/>
            <person name="Delaney K."/>
            <person name="Wissotski M."/>
            <person name="Lopez G."/>
            <person name="Campos D."/>
            <person name="Braidotti M."/>
            <person name="Ashley E."/>
            <person name="Golser W."/>
            <person name="Kim H."/>
            <person name="Lee S."/>
            <person name="Lin J."/>
            <person name="Dujmic Z."/>
            <person name="Kim W."/>
            <person name="Talag J."/>
            <person name="Zuccolo A."/>
            <person name="Fan C."/>
            <person name="Sebastian A."/>
            <person name="Kramer M."/>
            <person name="Spiegel L."/>
            <person name="Nascimento L."/>
            <person name="Zutavern T."/>
            <person name="Miller B."/>
            <person name="Ambroise C."/>
            <person name="Muller S."/>
            <person name="Spooner W."/>
            <person name="Narechania A."/>
            <person name="Ren L."/>
            <person name="Wei S."/>
            <person name="Kumari S."/>
            <person name="Faga B."/>
            <person name="Levy M.J."/>
            <person name="McMahan L."/>
            <person name="Van Buren P."/>
            <person name="Vaughn M.W."/>
            <person name="Ying K."/>
            <person name="Yeh C.-T."/>
            <person name="Emrich S.J."/>
            <person name="Jia Y."/>
            <person name="Kalyanaraman A."/>
            <person name="Hsia A.-P."/>
            <person name="Barbazuk W.B."/>
            <person name="Baucom R.S."/>
            <person name="Brutnell T.P."/>
            <person name="Carpita N.C."/>
            <person name="Chaparro C."/>
            <person name="Chia J.-M."/>
            <person name="Deragon J.-M."/>
            <person name="Estill J.C."/>
            <person name="Fu Y."/>
            <person name="Jeddeloh J.A."/>
            <person name="Han Y."/>
            <person name="Lee H."/>
            <person name="Li P."/>
            <person name="Lisch D.R."/>
            <person name="Liu S."/>
            <person name="Liu Z."/>
            <person name="Nagel D.H."/>
            <person name="McCann M.C."/>
            <person name="SanMiguel P."/>
            <person name="Myers A.M."/>
            <person name="Nettleton D."/>
            <person name="Nguyen J."/>
            <person name="Penning B.W."/>
            <person name="Ponnala L."/>
            <person name="Schneider K.L."/>
            <person name="Schwartz D.C."/>
            <person name="Sharma A."/>
            <person name="Soderlund C."/>
            <person name="Springer N.M."/>
            <person name="Sun Q."/>
            <person name="Wang H."/>
            <person name="Waterman M."/>
            <person name="Westerman R."/>
            <person name="Wolfgruber T.K."/>
            <person name="Yang L."/>
            <person name="Yu Y."/>
            <person name="Zhang L."/>
            <person name="Zhou S."/>
            <person name="Zhu Q."/>
            <person name="Bennetzen J.L."/>
            <person name="Dawe R.K."/>
            <person name="Jiang J."/>
            <person name="Jiang N."/>
            <person name="Presting G.G."/>
            <person name="Wessler S.R."/>
            <person name="Aluru S."/>
            <person name="Martienssen R.A."/>
            <person name="Clifton S.W."/>
            <person name="McCombie W.R."/>
            <person name="Wing R.A."/>
            <person name="Wilson R.K."/>
        </authorList>
    </citation>
    <scope>NUCLEOTIDE SEQUENCE [LARGE SCALE GENOMIC DNA]</scope>
    <source>
        <strain evidence="3">cv. B73</strain>
    </source>
</reference>
<dbReference type="Gramene" id="Zm00001eb242250_T001">
    <property type="protein sequence ID" value="Zm00001eb242250_P001"/>
    <property type="gene ID" value="Zm00001eb242250"/>
</dbReference>
<dbReference type="eggNOG" id="ENOG502R5E2">
    <property type="taxonomic scope" value="Eukaryota"/>
</dbReference>
<gene>
    <name evidence="1" type="ORF">ZEAMMB73_Zm00001d016637</name>
</gene>
<dbReference type="OMA" id="PCVGAKQ"/>
<dbReference type="Pfam" id="PF05553">
    <property type="entry name" value="DUF761"/>
    <property type="match status" value="1"/>
</dbReference>
<dbReference type="PaxDb" id="4577-GRMZM2G449447_P01"/>